<gene>
    <name evidence="1" type="ORF">SPELUC_LOCUS13062</name>
</gene>
<proteinExistence type="predicted"/>
<evidence type="ECO:0000313" key="2">
    <source>
        <dbReference type="Proteomes" id="UP000789366"/>
    </source>
</evidence>
<accession>A0ACA9PYA9</accession>
<sequence length="50" mass="5656">PLKGLKNLRDGMILYNFLIPLVDLFVVSKGGKFYGTENSTFSSYAQRLNE</sequence>
<keyword evidence="2" id="KW-1185">Reference proteome</keyword>
<reference evidence="1" key="1">
    <citation type="submission" date="2021-06" db="EMBL/GenBank/DDBJ databases">
        <authorList>
            <person name="Kallberg Y."/>
            <person name="Tangrot J."/>
            <person name="Rosling A."/>
        </authorList>
    </citation>
    <scope>NUCLEOTIDE SEQUENCE</scope>
    <source>
        <strain evidence="1">28 12/20/2015</strain>
    </source>
</reference>
<evidence type="ECO:0000313" key="1">
    <source>
        <dbReference type="EMBL" id="CAG8730298.1"/>
    </source>
</evidence>
<organism evidence="1 2">
    <name type="scientific">Cetraspora pellucida</name>
    <dbReference type="NCBI Taxonomy" id="1433469"/>
    <lineage>
        <taxon>Eukaryota</taxon>
        <taxon>Fungi</taxon>
        <taxon>Fungi incertae sedis</taxon>
        <taxon>Mucoromycota</taxon>
        <taxon>Glomeromycotina</taxon>
        <taxon>Glomeromycetes</taxon>
        <taxon>Diversisporales</taxon>
        <taxon>Gigasporaceae</taxon>
        <taxon>Cetraspora</taxon>
    </lineage>
</organism>
<feature type="non-terminal residue" evidence="1">
    <location>
        <position position="50"/>
    </location>
</feature>
<comment type="caution">
    <text evidence="1">The sequence shown here is derived from an EMBL/GenBank/DDBJ whole genome shotgun (WGS) entry which is preliminary data.</text>
</comment>
<dbReference type="Proteomes" id="UP000789366">
    <property type="component" value="Unassembled WGS sequence"/>
</dbReference>
<protein>
    <submittedName>
        <fullName evidence="1">14955_t:CDS:1</fullName>
    </submittedName>
</protein>
<name>A0ACA9PYA9_9GLOM</name>
<dbReference type="EMBL" id="CAJVPW010033107">
    <property type="protein sequence ID" value="CAG8730298.1"/>
    <property type="molecule type" value="Genomic_DNA"/>
</dbReference>
<feature type="non-terminal residue" evidence="1">
    <location>
        <position position="1"/>
    </location>
</feature>